<accession>L8JPS6</accession>
<protein>
    <submittedName>
        <fullName evidence="4">RND efflux system, outer membrane lipoprotein, NodT family</fullName>
    </submittedName>
</protein>
<dbReference type="Proteomes" id="UP000011135">
    <property type="component" value="Unassembled WGS sequence"/>
</dbReference>
<dbReference type="eggNOG" id="COG1538">
    <property type="taxonomic scope" value="Bacteria"/>
</dbReference>
<evidence type="ECO:0000256" key="3">
    <source>
        <dbReference type="SAM" id="Coils"/>
    </source>
</evidence>
<dbReference type="PANTHER" id="PTHR30203:SF30">
    <property type="entry name" value="OUTER MEMBRANE PROTEIN-RELATED"/>
    <property type="match status" value="1"/>
</dbReference>
<gene>
    <name evidence="4" type="ORF">C900_03888</name>
</gene>
<dbReference type="AlphaFoldDB" id="L8JPS6"/>
<keyword evidence="2 4" id="KW-0449">Lipoprotein</keyword>
<comment type="subcellular location">
    <subcellularLocation>
        <location evidence="2">Cell membrane</location>
        <topology evidence="2">Lipid-anchor</topology>
    </subcellularLocation>
</comment>
<dbReference type="PANTHER" id="PTHR30203">
    <property type="entry name" value="OUTER MEMBRANE CATION EFFLUX PROTEIN"/>
    <property type="match status" value="1"/>
</dbReference>
<evidence type="ECO:0000256" key="1">
    <source>
        <dbReference type="ARBA" id="ARBA00007613"/>
    </source>
</evidence>
<dbReference type="GO" id="GO:0015562">
    <property type="term" value="F:efflux transmembrane transporter activity"/>
    <property type="evidence" value="ECO:0007669"/>
    <property type="project" value="InterPro"/>
</dbReference>
<dbReference type="InterPro" id="IPR003423">
    <property type="entry name" value="OMP_efflux"/>
</dbReference>
<keyword evidence="3" id="KW-0175">Coiled coil</keyword>
<keyword evidence="2" id="KW-0564">Palmitate</keyword>
<dbReference type="NCBIfam" id="TIGR01845">
    <property type="entry name" value="outer_NodT"/>
    <property type="match status" value="1"/>
</dbReference>
<dbReference type="Gene3D" id="1.20.1600.10">
    <property type="entry name" value="Outer membrane efflux proteins (OEP)"/>
    <property type="match status" value="1"/>
</dbReference>
<keyword evidence="2" id="KW-0812">Transmembrane</keyword>
<keyword evidence="2" id="KW-0472">Membrane</keyword>
<name>L8JPS6_9BACT</name>
<dbReference type="InterPro" id="IPR010131">
    <property type="entry name" value="MdtP/NodT-like"/>
</dbReference>
<evidence type="ECO:0000256" key="2">
    <source>
        <dbReference type="RuleBase" id="RU362097"/>
    </source>
</evidence>
<keyword evidence="5" id="KW-1185">Reference proteome</keyword>
<reference evidence="4 5" key="1">
    <citation type="submission" date="2012-12" db="EMBL/GenBank/DDBJ databases">
        <title>Genome assembly of Fulvivirga imtechensis AK7.</title>
        <authorList>
            <person name="Nupur N."/>
            <person name="Khatri I."/>
            <person name="Kumar R."/>
            <person name="Subramanian S."/>
            <person name="Pinnaka A."/>
        </authorList>
    </citation>
    <scope>NUCLEOTIDE SEQUENCE [LARGE SCALE GENOMIC DNA]</scope>
    <source>
        <strain evidence="4 5">AK7</strain>
    </source>
</reference>
<proteinExistence type="inferred from homology"/>
<sequence length="449" mass="50457">MQDQVLPLPDTYSYNNDSTNLANDTWVEFFDTPELVALIDSALRHNPDLNMGLQRLEMARADVMYRRGLRMPNLSIEGWGGQARTAENSVNWAGNEGGTFISGDPLNPTYTDYYLGLQTTWEADVWGKLKNRKKAAISRFLASIEGKHLVTSNLVADIAAAYYQLVSLDHQLEAIQETIKVQEGALDIVRVQKEAGRANALAVQQFEVQLLKVKGMEREILQEINATENLINYLTGRYNTSIERNSGDLEDVFSVSLSPGQPAQLLLNRPDIKQAEKELEASKADVRAARAAFYPTIGLSAGAGYNAFKPDLLFQFPQSIAFNLFGNLSAPILNRSAIKSEFHYANAVQLEALYNYQKVILVAYTEVSTELANFENLKEQYKLKNQEVDILTNSIETSSELFKTGRASYLEVLLTQQNALEARMELIEMKQRLFQSRINMYKVLGGGWR</sequence>
<evidence type="ECO:0000313" key="5">
    <source>
        <dbReference type="Proteomes" id="UP000011135"/>
    </source>
</evidence>
<evidence type="ECO:0000313" key="4">
    <source>
        <dbReference type="EMBL" id="ELR70203.1"/>
    </source>
</evidence>
<organism evidence="4 5">
    <name type="scientific">Fulvivirga imtechensis AK7</name>
    <dbReference type="NCBI Taxonomy" id="1237149"/>
    <lineage>
        <taxon>Bacteria</taxon>
        <taxon>Pseudomonadati</taxon>
        <taxon>Bacteroidota</taxon>
        <taxon>Cytophagia</taxon>
        <taxon>Cytophagales</taxon>
        <taxon>Fulvivirgaceae</taxon>
        <taxon>Fulvivirga</taxon>
    </lineage>
</organism>
<dbReference type="SUPFAM" id="SSF56954">
    <property type="entry name" value="Outer membrane efflux proteins (OEP)"/>
    <property type="match status" value="1"/>
</dbReference>
<dbReference type="STRING" id="1237149.C900_03888"/>
<dbReference type="Pfam" id="PF02321">
    <property type="entry name" value="OEP"/>
    <property type="match status" value="2"/>
</dbReference>
<comment type="similarity">
    <text evidence="1 2">Belongs to the outer membrane factor (OMF) (TC 1.B.17) family.</text>
</comment>
<feature type="coiled-coil region" evidence="3">
    <location>
        <begin position="364"/>
        <end position="430"/>
    </location>
</feature>
<dbReference type="EMBL" id="AMZN01000055">
    <property type="protein sequence ID" value="ELR70203.1"/>
    <property type="molecule type" value="Genomic_DNA"/>
</dbReference>
<keyword evidence="2" id="KW-1134">Transmembrane beta strand</keyword>
<comment type="caution">
    <text evidence="4">The sequence shown here is derived from an EMBL/GenBank/DDBJ whole genome shotgun (WGS) entry which is preliminary data.</text>
</comment>
<dbReference type="GO" id="GO:0005886">
    <property type="term" value="C:plasma membrane"/>
    <property type="evidence" value="ECO:0007669"/>
    <property type="project" value="UniProtKB-SubCell"/>
</dbReference>
<dbReference type="Gene3D" id="2.20.200.10">
    <property type="entry name" value="Outer membrane efflux proteins (OEP)"/>
    <property type="match status" value="1"/>
</dbReference>